<sequence length="543" mass="60727">MPRRKMALFGPYPFTGDAGADLSVLGATRVLSSHAGAQSLNRGRDVCLEQATYKLSTSPLFDPSPSHRIASHRFRRRFLYRIIVAMAEKRRDSIADDWLEVESAASVLSLPDDDDHDLYHHSRPTSPLLPPQAHHSPGSYTPQVELAVEKPTPESPRQSPERSPTPHNEATEAKASASIEETSLDDDTFSANPIDCHKSCCTAITSLDDVAKLARELAGTRVSTLSLLQSTCKGILTQAKDLETMLGAYAKHWVAQGSNVDADEMPLSASVWDWISNLRDELLRAQGEMQHLKPKPTEESTDSTDGILPTPLEAKDIPLSANMALASCLEKLEDMQNTLADFLPIFKVDFDEFRTKWMNFPLKETDKELQPPQSPRSSRRQPPHPAVCRIRRALYDLKDHIQMIVVFLSQLCHSHPTPGIIDPTVTRSLVDLSEAITTILTNHGSEWIESDTRSTPQGLISYTQFLELDPDVLHDINGHLDNFKEELDIEKSERVASLYTPEMIHNHQVFLLLEGGQLNELRGVIEFLWSILIKDTQTDGNWI</sequence>
<name>A0ACC0QJU8_9HYPO</name>
<reference evidence="1" key="1">
    <citation type="submission" date="2022-06" db="EMBL/GenBank/DDBJ databases">
        <title>Fusarium solani species complex genomes reveal bases of compartmentalisation and animal pathogenesis.</title>
        <authorList>
            <person name="Tsai I.J."/>
        </authorList>
    </citation>
    <scope>NUCLEOTIDE SEQUENCE</scope>
    <source>
        <strain evidence="1">Fu6.1</strain>
    </source>
</reference>
<accession>A0ACC0QJU8</accession>
<keyword evidence="2" id="KW-1185">Reference proteome</keyword>
<comment type="caution">
    <text evidence="1">The sequence shown here is derived from an EMBL/GenBank/DDBJ whole genome shotgun (WGS) entry which is preliminary data.</text>
</comment>
<evidence type="ECO:0000313" key="1">
    <source>
        <dbReference type="EMBL" id="KAI8654517.1"/>
    </source>
</evidence>
<proteinExistence type="predicted"/>
<evidence type="ECO:0000313" key="2">
    <source>
        <dbReference type="Proteomes" id="UP001065298"/>
    </source>
</evidence>
<dbReference type="Proteomes" id="UP001065298">
    <property type="component" value="Chromosome 10"/>
</dbReference>
<dbReference type="EMBL" id="CM046512">
    <property type="protein sequence ID" value="KAI8654517.1"/>
    <property type="molecule type" value="Genomic_DNA"/>
</dbReference>
<gene>
    <name evidence="1" type="ORF">NCS57_01197600</name>
</gene>
<protein>
    <submittedName>
        <fullName evidence="1">Uncharacterized protein</fullName>
    </submittedName>
</protein>
<organism evidence="1 2">
    <name type="scientific">Fusarium keratoplasticum</name>
    <dbReference type="NCBI Taxonomy" id="1328300"/>
    <lineage>
        <taxon>Eukaryota</taxon>
        <taxon>Fungi</taxon>
        <taxon>Dikarya</taxon>
        <taxon>Ascomycota</taxon>
        <taxon>Pezizomycotina</taxon>
        <taxon>Sordariomycetes</taxon>
        <taxon>Hypocreomycetidae</taxon>
        <taxon>Hypocreales</taxon>
        <taxon>Nectriaceae</taxon>
        <taxon>Fusarium</taxon>
        <taxon>Fusarium solani species complex</taxon>
    </lineage>
</organism>